<protein>
    <submittedName>
        <fullName evidence="2">Uncharacterized protein</fullName>
    </submittedName>
</protein>
<gene>
    <name evidence="2" type="ORF">A2164_00440</name>
</gene>
<dbReference type="EMBL" id="MFAT01000050">
    <property type="protein sequence ID" value="OGD85962.1"/>
    <property type="molecule type" value="Genomic_DNA"/>
</dbReference>
<keyword evidence="1" id="KW-1133">Transmembrane helix</keyword>
<evidence type="ECO:0000313" key="2">
    <source>
        <dbReference type="EMBL" id="OGD85962.1"/>
    </source>
</evidence>
<keyword evidence="1" id="KW-0472">Membrane</keyword>
<organism evidence="2 3">
    <name type="scientific">Candidatus Curtissbacteria bacterium RBG_13_35_7</name>
    <dbReference type="NCBI Taxonomy" id="1797705"/>
    <lineage>
        <taxon>Bacteria</taxon>
        <taxon>Candidatus Curtissiibacteriota</taxon>
    </lineage>
</organism>
<dbReference type="AlphaFoldDB" id="A0A1F5G253"/>
<comment type="caution">
    <text evidence="2">The sequence shown here is derived from an EMBL/GenBank/DDBJ whole genome shotgun (WGS) entry which is preliminary data.</text>
</comment>
<sequence>MPFKTRSHKKKAIERRVIISKQGLISYKFRGKKPENIEDSKKTVNGSDLLTSDNYSYVGRDIYQIILLASIIISLQIILNILI</sequence>
<evidence type="ECO:0000313" key="3">
    <source>
        <dbReference type="Proteomes" id="UP000176317"/>
    </source>
</evidence>
<accession>A0A1F5G253</accession>
<keyword evidence="1" id="KW-0812">Transmembrane</keyword>
<reference evidence="2 3" key="1">
    <citation type="journal article" date="2016" name="Nat. Commun.">
        <title>Thousands of microbial genomes shed light on interconnected biogeochemical processes in an aquifer system.</title>
        <authorList>
            <person name="Anantharaman K."/>
            <person name="Brown C.T."/>
            <person name="Hug L.A."/>
            <person name="Sharon I."/>
            <person name="Castelle C.J."/>
            <person name="Probst A.J."/>
            <person name="Thomas B.C."/>
            <person name="Singh A."/>
            <person name="Wilkins M.J."/>
            <person name="Karaoz U."/>
            <person name="Brodie E.L."/>
            <person name="Williams K.H."/>
            <person name="Hubbard S.S."/>
            <person name="Banfield J.F."/>
        </authorList>
    </citation>
    <scope>NUCLEOTIDE SEQUENCE [LARGE SCALE GENOMIC DNA]</scope>
</reference>
<evidence type="ECO:0000256" key="1">
    <source>
        <dbReference type="SAM" id="Phobius"/>
    </source>
</evidence>
<name>A0A1F5G253_9BACT</name>
<feature type="transmembrane region" description="Helical" evidence="1">
    <location>
        <begin position="62"/>
        <end position="82"/>
    </location>
</feature>
<dbReference type="Proteomes" id="UP000176317">
    <property type="component" value="Unassembled WGS sequence"/>
</dbReference>
<proteinExistence type="predicted"/>